<accession>A0A918UVK5</accession>
<dbReference type="RefSeq" id="WP_189486601.1">
    <property type="nucleotide sequence ID" value="NZ_BMZB01000003.1"/>
</dbReference>
<protein>
    <submittedName>
        <fullName evidence="1">Uncharacterized protein</fullName>
    </submittedName>
</protein>
<dbReference type="EMBL" id="BMZB01000003">
    <property type="protein sequence ID" value="GGZ35958.1"/>
    <property type="molecule type" value="Genomic_DNA"/>
</dbReference>
<comment type="caution">
    <text evidence="1">The sequence shown here is derived from an EMBL/GenBank/DDBJ whole genome shotgun (WGS) entry which is preliminary data.</text>
</comment>
<evidence type="ECO:0000313" key="2">
    <source>
        <dbReference type="Proteomes" id="UP000662572"/>
    </source>
</evidence>
<proteinExistence type="predicted"/>
<evidence type="ECO:0000313" key="1">
    <source>
        <dbReference type="EMBL" id="GGZ35958.1"/>
    </source>
</evidence>
<keyword evidence="2" id="KW-1185">Reference proteome</keyword>
<sequence>MTTAIVPDHRLLNQYLDAVLHAFSTGKRPHSDTREKIIYVIQAASQNDAELETYLRQEIEAYNRPSAGRRRVMKPLSVTEPTH</sequence>
<dbReference type="AlphaFoldDB" id="A0A918UVK5"/>
<dbReference type="Proteomes" id="UP000662572">
    <property type="component" value="Unassembled WGS sequence"/>
</dbReference>
<gene>
    <name evidence="1" type="ORF">GCM10011273_22730</name>
</gene>
<reference evidence="1" key="1">
    <citation type="journal article" date="2014" name="Int. J. Syst. Evol. Microbiol.">
        <title>Complete genome sequence of Corynebacterium casei LMG S-19264T (=DSM 44701T), isolated from a smear-ripened cheese.</title>
        <authorList>
            <consortium name="US DOE Joint Genome Institute (JGI-PGF)"/>
            <person name="Walter F."/>
            <person name="Albersmeier A."/>
            <person name="Kalinowski J."/>
            <person name="Ruckert C."/>
        </authorList>
    </citation>
    <scope>NUCLEOTIDE SEQUENCE</scope>
    <source>
        <strain evidence="1">KCTC 32296</strain>
    </source>
</reference>
<name>A0A918UVK5_9CAUL</name>
<reference evidence="1" key="2">
    <citation type="submission" date="2020-09" db="EMBL/GenBank/DDBJ databases">
        <authorList>
            <person name="Sun Q."/>
            <person name="Kim S."/>
        </authorList>
    </citation>
    <scope>NUCLEOTIDE SEQUENCE</scope>
    <source>
        <strain evidence="1">KCTC 32296</strain>
    </source>
</reference>
<organism evidence="1 2">
    <name type="scientific">Asticcacaulis endophyticus</name>
    <dbReference type="NCBI Taxonomy" id="1395890"/>
    <lineage>
        <taxon>Bacteria</taxon>
        <taxon>Pseudomonadati</taxon>
        <taxon>Pseudomonadota</taxon>
        <taxon>Alphaproteobacteria</taxon>
        <taxon>Caulobacterales</taxon>
        <taxon>Caulobacteraceae</taxon>
        <taxon>Asticcacaulis</taxon>
    </lineage>
</organism>